<dbReference type="GO" id="GO:0003824">
    <property type="term" value="F:catalytic activity"/>
    <property type="evidence" value="ECO:0007669"/>
    <property type="project" value="InterPro"/>
</dbReference>
<protein>
    <recommendedName>
        <fullName evidence="2">Endonuclease/exonuclease/phosphatase domain-containing protein</fullName>
    </recommendedName>
</protein>
<name>A0AAE1AHU6_9GAST</name>
<organism evidence="3 4">
    <name type="scientific">Elysia crispata</name>
    <name type="common">lettuce slug</name>
    <dbReference type="NCBI Taxonomy" id="231223"/>
    <lineage>
        <taxon>Eukaryota</taxon>
        <taxon>Metazoa</taxon>
        <taxon>Spiralia</taxon>
        <taxon>Lophotrochozoa</taxon>
        <taxon>Mollusca</taxon>
        <taxon>Gastropoda</taxon>
        <taxon>Heterobranchia</taxon>
        <taxon>Euthyneura</taxon>
        <taxon>Panpulmonata</taxon>
        <taxon>Sacoglossa</taxon>
        <taxon>Placobranchoidea</taxon>
        <taxon>Plakobranchidae</taxon>
        <taxon>Elysia</taxon>
    </lineage>
</organism>
<evidence type="ECO:0000313" key="4">
    <source>
        <dbReference type="Proteomes" id="UP001283361"/>
    </source>
</evidence>
<proteinExistence type="predicted"/>
<dbReference type="PANTHER" id="PTHR23227">
    <property type="entry name" value="BUCENTAUR RELATED"/>
    <property type="match status" value="1"/>
</dbReference>
<evidence type="ECO:0000259" key="2">
    <source>
        <dbReference type="Pfam" id="PF03372"/>
    </source>
</evidence>
<gene>
    <name evidence="3" type="ORF">RRG08_008946</name>
</gene>
<dbReference type="InterPro" id="IPR036691">
    <property type="entry name" value="Endo/exonu/phosph_ase_sf"/>
</dbReference>
<dbReference type="Gene3D" id="3.60.10.10">
    <property type="entry name" value="Endonuclease/exonuclease/phosphatase"/>
    <property type="match status" value="1"/>
</dbReference>
<dbReference type="InterPro" id="IPR005135">
    <property type="entry name" value="Endo/exonuclease/phosphatase"/>
</dbReference>
<keyword evidence="4" id="KW-1185">Reference proteome</keyword>
<reference evidence="3" key="1">
    <citation type="journal article" date="2023" name="G3 (Bethesda)">
        <title>A reference genome for the long-term kleptoplast-retaining sea slug Elysia crispata morphotype clarki.</title>
        <authorList>
            <person name="Eastman K.E."/>
            <person name="Pendleton A.L."/>
            <person name="Shaikh M.A."/>
            <person name="Suttiyut T."/>
            <person name="Ogas R."/>
            <person name="Tomko P."/>
            <person name="Gavelis G."/>
            <person name="Widhalm J.R."/>
            <person name="Wisecaver J.H."/>
        </authorList>
    </citation>
    <scope>NUCLEOTIDE SEQUENCE</scope>
    <source>
        <strain evidence="3">ECLA1</strain>
    </source>
</reference>
<dbReference type="Pfam" id="PF03372">
    <property type="entry name" value="Exo_endo_phos"/>
    <property type="match status" value="1"/>
</dbReference>
<comment type="caution">
    <text evidence="3">The sequence shown here is derived from an EMBL/GenBank/DDBJ whole genome shotgun (WGS) entry which is preliminary data.</text>
</comment>
<dbReference type="EMBL" id="JAWDGP010001820">
    <property type="protein sequence ID" value="KAK3787927.1"/>
    <property type="molecule type" value="Genomic_DNA"/>
</dbReference>
<feature type="domain" description="Endonuclease/exonuclease/phosphatase" evidence="2">
    <location>
        <begin position="153"/>
        <end position="386"/>
    </location>
</feature>
<feature type="compositionally biased region" description="Basic and acidic residues" evidence="1">
    <location>
        <begin position="125"/>
        <end position="134"/>
    </location>
</feature>
<feature type="region of interest" description="Disordered" evidence="1">
    <location>
        <begin position="75"/>
        <end position="143"/>
    </location>
</feature>
<sequence length="501" mass="56956">LRLRTFEGFLEGNSTACTPRPRPLELPPVGPWEPELLTPISWSRSPIRHLGTRWVGDGRPVFNSPIGTQIIPSCGKHRQTTTSNMPRNLLTVDLRSRQRSDDGTPESGRLNRRIGEELSTTTSTNKRDDGEKPDGVTVENHGTRLGKKLKVGTWNVRTLDAGKVEIKENEMERIKLNILGICEHRWKGQGHLTTPKGGKFIYPGREQPGQSEVGILLEKETAKSLIGYNPISDRILIVRIQGRKKNMALIQAYAPTSSSEIEEAEEFYAALQHAMENIHKQDTLYILGDFNAKIGHEMAREEKEVKGIHCLGNRNERGQMLVDFCIEKRLGIGNSFFKHHPKRLFTWTSPDGKTKNQIDYILVKKRWKSSLQQTKTYPGIDCGTDHELLASTIKIKLRKIKKPEPPVRFDFTQIPEEYGIEIKNKFGMLMAVEEEMGMDFKEMQVSVLDDNYISLKKTFLAEGKGRRPDLSHLSVRRSRRNCFFNCTVCVPRARVSCTHGC</sequence>
<dbReference type="CDD" id="cd09076">
    <property type="entry name" value="L1-EN"/>
    <property type="match status" value="1"/>
</dbReference>
<dbReference type="InterPro" id="IPR027124">
    <property type="entry name" value="Swc5/CFDP1/2"/>
</dbReference>
<dbReference type="Proteomes" id="UP001283361">
    <property type="component" value="Unassembled WGS sequence"/>
</dbReference>
<dbReference type="PANTHER" id="PTHR23227:SF85">
    <property type="entry name" value="CRANIOFACIAL DEVELOPMENT PROTEIN 2"/>
    <property type="match status" value="1"/>
</dbReference>
<dbReference type="SUPFAM" id="SSF56219">
    <property type="entry name" value="DNase I-like"/>
    <property type="match status" value="1"/>
</dbReference>
<accession>A0AAE1AHU6</accession>
<evidence type="ECO:0000313" key="3">
    <source>
        <dbReference type="EMBL" id="KAK3787927.1"/>
    </source>
</evidence>
<evidence type="ECO:0000256" key="1">
    <source>
        <dbReference type="SAM" id="MobiDB-lite"/>
    </source>
</evidence>
<feature type="non-terminal residue" evidence="3">
    <location>
        <position position="1"/>
    </location>
</feature>
<dbReference type="AlphaFoldDB" id="A0AAE1AHU6"/>